<evidence type="ECO:0000313" key="7">
    <source>
        <dbReference type="Proteomes" id="UP000239425"/>
    </source>
</evidence>
<keyword evidence="3" id="KW-0648">Protein biosynthesis</keyword>
<evidence type="ECO:0000313" key="6">
    <source>
        <dbReference type="EMBL" id="PPE03549.1"/>
    </source>
</evidence>
<evidence type="ECO:0000259" key="5">
    <source>
        <dbReference type="Pfam" id="PF03129"/>
    </source>
</evidence>
<dbReference type="AlphaFoldDB" id="A0A2S5R883"/>
<keyword evidence="1" id="KW-0436">Ligase</keyword>
<keyword evidence="4" id="KW-0030">Aminoacyl-tRNA synthetase</keyword>
<dbReference type="Proteomes" id="UP000239425">
    <property type="component" value="Unassembled WGS sequence"/>
</dbReference>
<keyword evidence="7" id="KW-1185">Reference proteome</keyword>
<dbReference type="EMBL" id="PHHC01000094">
    <property type="protein sequence ID" value="PPE03549.1"/>
    <property type="molecule type" value="Genomic_DNA"/>
</dbReference>
<dbReference type="RefSeq" id="WP_104206974.1">
    <property type="nucleotide sequence ID" value="NZ_PHHC01000094.1"/>
</dbReference>
<name>A0A2S5R883_9PROT</name>
<gene>
    <name evidence="6" type="ORF">HCUR_00976</name>
</gene>
<keyword evidence="2" id="KW-0067">ATP-binding</keyword>
<organism evidence="6 7">
    <name type="scientific">Holospora curviuscula</name>
    <dbReference type="NCBI Taxonomy" id="1082868"/>
    <lineage>
        <taxon>Bacteria</taxon>
        <taxon>Pseudomonadati</taxon>
        <taxon>Pseudomonadota</taxon>
        <taxon>Alphaproteobacteria</taxon>
        <taxon>Holosporales</taxon>
        <taxon>Holosporaceae</taxon>
        <taxon>Holospora</taxon>
    </lineage>
</organism>
<dbReference type="GO" id="GO:0005524">
    <property type="term" value="F:ATP binding"/>
    <property type="evidence" value="ECO:0007669"/>
    <property type="project" value="UniProtKB-KW"/>
</dbReference>
<sequence length="67" mass="7718">MVYRTVCLVKIRYTSKQGISFAIVAEYEELAREEIILRAHTAGREMRVSLAQALAVLKYPELFQELT</sequence>
<reference evidence="6 7" key="1">
    <citation type="submission" date="2017-11" db="EMBL/GenBank/DDBJ databases">
        <title>Comparative genomic analysis of Holospora spp., intranuclear symbionts of paramecia.</title>
        <authorList>
            <person name="Garushyants S.K."/>
            <person name="Beliavskaya A."/>
            <person name="Malko D.B."/>
            <person name="Logacheva M.D."/>
            <person name="Rautian M.S."/>
            <person name="Gelfand M.S."/>
        </authorList>
    </citation>
    <scope>NUCLEOTIDE SEQUENCE [LARGE SCALE GENOMIC DNA]</scope>
    <source>
        <strain evidence="7">02AZ16</strain>
    </source>
</reference>
<dbReference type="InterPro" id="IPR004154">
    <property type="entry name" value="Anticodon-bd"/>
</dbReference>
<feature type="domain" description="Anticodon-binding" evidence="5">
    <location>
        <begin position="9"/>
        <end position="58"/>
    </location>
</feature>
<dbReference type="InterPro" id="IPR036621">
    <property type="entry name" value="Anticodon-bd_dom_sf"/>
</dbReference>
<dbReference type="SUPFAM" id="SSF52954">
    <property type="entry name" value="Class II aaRS ABD-related"/>
    <property type="match status" value="1"/>
</dbReference>
<comment type="caution">
    <text evidence="6">The sequence shown here is derived from an EMBL/GenBank/DDBJ whole genome shotgun (WGS) entry which is preliminary data.</text>
</comment>
<dbReference type="Gene3D" id="3.40.50.800">
    <property type="entry name" value="Anticodon-binding domain"/>
    <property type="match status" value="1"/>
</dbReference>
<protein>
    <recommendedName>
        <fullName evidence="5">Anticodon-binding domain-containing protein</fullName>
    </recommendedName>
</protein>
<evidence type="ECO:0000256" key="4">
    <source>
        <dbReference type="ARBA" id="ARBA00023146"/>
    </source>
</evidence>
<evidence type="ECO:0000256" key="3">
    <source>
        <dbReference type="ARBA" id="ARBA00022917"/>
    </source>
</evidence>
<keyword evidence="2" id="KW-0547">Nucleotide-binding</keyword>
<dbReference type="GO" id="GO:0004812">
    <property type="term" value="F:aminoacyl-tRNA ligase activity"/>
    <property type="evidence" value="ECO:0007669"/>
    <property type="project" value="UniProtKB-KW"/>
</dbReference>
<dbReference type="OrthoDB" id="9800814at2"/>
<evidence type="ECO:0000256" key="2">
    <source>
        <dbReference type="ARBA" id="ARBA00022840"/>
    </source>
</evidence>
<evidence type="ECO:0000256" key="1">
    <source>
        <dbReference type="ARBA" id="ARBA00022598"/>
    </source>
</evidence>
<proteinExistence type="predicted"/>
<accession>A0A2S5R883</accession>
<dbReference type="GO" id="GO:0006418">
    <property type="term" value="P:tRNA aminoacylation for protein translation"/>
    <property type="evidence" value="ECO:0007669"/>
    <property type="project" value="UniProtKB-ARBA"/>
</dbReference>
<dbReference type="Pfam" id="PF03129">
    <property type="entry name" value="HGTP_anticodon"/>
    <property type="match status" value="1"/>
</dbReference>